<comment type="caution">
    <text evidence="1">The sequence shown here is derived from an EMBL/GenBank/DDBJ whole genome shotgun (WGS) entry which is preliminary data.</text>
</comment>
<protein>
    <submittedName>
        <fullName evidence="1">Uncharacterized protein</fullName>
    </submittedName>
</protein>
<accession>A0ABN9Z104</accession>
<evidence type="ECO:0000313" key="2">
    <source>
        <dbReference type="Proteomes" id="UP001314166"/>
    </source>
</evidence>
<dbReference type="Proteomes" id="UP001314166">
    <property type="component" value="Unassembled WGS sequence"/>
</dbReference>
<dbReference type="EMBL" id="CAUZMB010000009">
    <property type="protein sequence ID" value="CAK1251500.1"/>
    <property type="molecule type" value="Genomic_DNA"/>
</dbReference>
<dbReference type="RefSeq" id="WP_338344534.1">
    <property type="nucleotide sequence ID" value="NZ_CAUZLM010000008.1"/>
</dbReference>
<organism evidence="1 2">
    <name type="scientific">Fructobacillus evanidus</name>
    <dbReference type="NCBI Taxonomy" id="3064281"/>
    <lineage>
        <taxon>Bacteria</taxon>
        <taxon>Bacillati</taxon>
        <taxon>Bacillota</taxon>
        <taxon>Bacilli</taxon>
        <taxon>Lactobacillales</taxon>
        <taxon>Lactobacillaceae</taxon>
        <taxon>Fructobacillus</taxon>
    </lineage>
</organism>
<name>A0ABN9Z104_9LACO</name>
<evidence type="ECO:0000313" key="1">
    <source>
        <dbReference type="EMBL" id="CAK1251500.1"/>
    </source>
</evidence>
<reference evidence="1 2" key="1">
    <citation type="submission" date="2023-10" db="EMBL/GenBank/DDBJ databases">
        <authorList>
            <person name="Botero Cardona J."/>
        </authorList>
    </citation>
    <scope>NUCLEOTIDE SEQUENCE [LARGE SCALE GENOMIC DNA]</scope>
    <source>
        <strain evidence="1 2">R-55214</strain>
    </source>
</reference>
<proteinExistence type="predicted"/>
<gene>
    <name evidence="1" type="ORF">R55214_HHFBAMCI_01337</name>
</gene>
<keyword evidence="2" id="KW-1185">Reference proteome</keyword>
<sequence>MKDFDYTYQQVLQNLHILPSEFDEENYYRMAEIVSAQKKEDRPLSGNAFLRSIGIDPDAINESDQGKEV</sequence>